<dbReference type="Proteomes" id="UP000033740">
    <property type="component" value="Unassembled WGS sequence"/>
</dbReference>
<reference evidence="2 3" key="1">
    <citation type="submission" date="2015-02" db="EMBL/GenBank/DDBJ databases">
        <title>Draft genome sequences of ten Microbacterium spp. with emphasis on heavy metal contaminated environments.</title>
        <authorList>
            <person name="Corretto E."/>
        </authorList>
    </citation>
    <scope>NUCLEOTIDE SEQUENCE [LARGE SCALE GENOMIC DNA]</scope>
    <source>
        <strain evidence="2 3">ARN176</strain>
    </source>
</reference>
<accession>A0A0F0LJM9</accession>
<dbReference type="RefSeq" id="WP_082076673.1">
    <property type="nucleotide sequence ID" value="NZ_JYIX01000033.1"/>
</dbReference>
<evidence type="ECO:0000256" key="1">
    <source>
        <dbReference type="SAM" id="Phobius"/>
    </source>
</evidence>
<evidence type="ECO:0008006" key="4">
    <source>
        <dbReference type="Google" id="ProtNLM"/>
    </source>
</evidence>
<dbReference type="Pfam" id="PF09604">
    <property type="entry name" value="Potass_KdpF"/>
    <property type="match status" value="1"/>
</dbReference>
<dbReference type="InterPro" id="IPR011726">
    <property type="entry name" value="KdpF"/>
</dbReference>
<keyword evidence="1" id="KW-0472">Membrane</keyword>
<comment type="caution">
    <text evidence="2">The sequence shown here is derived from an EMBL/GenBank/DDBJ whole genome shotgun (WGS) entry which is preliminary data.</text>
</comment>
<sequence length="29" mass="2998">MIVVEIVAAVLAIAAIGYLVIALVAPEKF</sequence>
<dbReference type="GO" id="GO:0008556">
    <property type="term" value="F:P-type potassium transmembrane transporter activity"/>
    <property type="evidence" value="ECO:0007669"/>
    <property type="project" value="InterPro"/>
</dbReference>
<evidence type="ECO:0000313" key="3">
    <source>
        <dbReference type="Proteomes" id="UP000033740"/>
    </source>
</evidence>
<name>A0A0F0LJM9_9MICO</name>
<protein>
    <recommendedName>
        <fullName evidence="4">Potassium-transporting ATPase subunit F</fullName>
    </recommendedName>
</protein>
<dbReference type="AlphaFoldDB" id="A0A0F0LJM9"/>
<proteinExistence type="predicted"/>
<gene>
    <name evidence="2" type="ORF">RS86_01633</name>
</gene>
<keyword evidence="3" id="KW-1185">Reference proteome</keyword>
<feature type="transmembrane region" description="Helical" evidence="1">
    <location>
        <begin position="6"/>
        <end position="25"/>
    </location>
</feature>
<organism evidence="2 3">
    <name type="scientific">Microbacterium azadirachtae</name>
    <dbReference type="NCBI Taxonomy" id="582680"/>
    <lineage>
        <taxon>Bacteria</taxon>
        <taxon>Bacillati</taxon>
        <taxon>Actinomycetota</taxon>
        <taxon>Actinomycetes</taxon>
        <taxon>Micrococcales</taxon>
        <taxon>Microbacteriaceae</taxon>
        <taxon>Microbacterium</taxon>
    </lineage>
</organism>
<keyword evidence="1" id="KW-1133">Transmembrane helix</keyword>
<dbReference type="EMBL" id="JYIX01000033">
    <property type="protein sequence ID" value="KJL33412.1"/>
    <property type="molecule type" value="Genomic_DNA"/>
</dbReference>
<keyword evidence="1" id="KW-0812">Transmembrane</keyword>
<dbReference type="GO" id="GO:0005886">
    <property type="term" value="C:plasma membrane"/>
    <property type="evidence" value="ECO:0007669"/>
    <property type="project" value="InterPro"/>
</dbReference>
<dbReference type="PATRIC" id="fig|582680.6.peg.1685"/>
<dbReference type="STRING" id="582680.RS86_01633"/>
<evidence type="ECO:0000313" key="2">
    <source>
        <dbReference type="EMBL" id="KJL33412.1"/>
    </source>
</evidence>